<comment type="caution">
    <text evidence="5">The sequence shown here is derived from an EMBL/GenBank/DDBJ whole genome shotgun (WGS) entry which is preliminary data.</text>
</comment>
<dbReference type="PROSITE" id="PS50850">
    <property type="entry name" value="MFS"/>
    <property type="match status" value="1"/>
</dbReference>
<feature type="transmembrane region" description="Helical" evidence="3">
    <location>
        <begin position="514"/>
        <end position="537"/>
    </location>
</feature>
<dbReference type="GO" id="GO:0008028">
    <property type="term" value="F:monocarboxylic acid transmembrane transporter activity"/>
    <property type="evidence" value="ECO:0007669"/>
    <property type="project" value="TreeGrafter"/>
</dbReference>
<dbReference type="InterPro" id="IPR020846">
    <property type="entry name" value="MFS_dom"/>
</dbReference>
<feature type="transmembrane region" description="Helical" evidence="3">
    <location>
        <begin position="390"/>
        <end position="411"/>
    </location>
</feature>
<feature type="region of interest" description="Disordered" evidence="2">
    <location>
        <begin position="1"/>
        <end position="33"/>
    </location>
</feature>
<feature type="transmembrane region" description="Helical" evidence="3">
    <location>
        <begin position="486"/>
        <end position="507"/>
    </location>
</feature>
<feature type="transmembrane region" description="Helical" evidence="3">
    <location>
        <begin position="41"/>
        <end position="68"/>
    </location>
</feature>
<feature type="transmembrane region" description="Helical" evidence="3">
    <location>
        <begin position="543"/>
        <end position="567"/>
    </location>
</feature>
<evidence type="ECO:0000313" key="5">
    <source>
        <dbReference type="EMBL" id="KAK2170017.1"/>
    </source>
</evidence>
<feature type="transmembrane region" description="Helical" evidence="3">
    <location>
        <begin position="454"/>
        <end position="480"/>
    </location>
</feature>
<accession>A0AAD9NH17</accession>
<organism evidence="5 6">
    <name type="scientific">Paralvinella palmiformis</name>
    <dbReference type="NCBI Taxonomy" id="53620"/>
    <lineage>
        <taxon>Eukaryota</taxon>
        <taxon>Metazoa</taxon>
        <taxon>Spiralia</taxon>
        <taxon>Lophotrochozoa</taxon>
        <taxon>Annelida</taxon>
        <taxon>Polychaeta</taxon>
        <taxon>Sedentaria</taxon>
        <taxon>Canalipalpata</taxon>
        <taxon>Terebellida</taxon>
        <taxon>Terebelliformia</taxon>
        <taxon>Alvinellidae</taxon>
        <taxon>Paralvinella</taxon>
    </lineage>
</organism>
<name>A0AAD9NH17_9ANNE</name>
<feature type="compositionally biased region" description="Basic and acidic residues" evidence="2">
    <location>
        <begin position="1"/>
        <end position="12"/>
    </location>
</feature>
<feature type="domain" description="Major facilitator superfamily (MFS) profile" evidence="4">
    <location>
        <begin position="388"/>
        <end position="593"/>
    </location>
</feature>
<keyword evidence="6" id="KW-1185">Reference proteome</keyword>
<dbReference type="EMBL" id="JAODUP010000005">
    <property type="protein sequence ID" value="KAK2170017.1"/>
    <property type="molecule type" value="Genomic_DNA"/>
</dbReference>
<dbReference type="PANTHER" id="PTHR11360:SF286">
    <property type="entry name" value="GH22266P"/>
    <property type="match status" value="1"/>
</dbReference>
<evidence type="ECO:0000259" key="4">
    <source>
        <dbReference type="PROSITE" id="PS50850"/>
    </source>
</evidence>
<evidence type="ECO:0000256" key="2">
    <source>
        <dbReference type="SAM" id="MobiDB-lite"/>
    </source>
</evidence>
<evidence type="ECO:0000256" key="3">
    <source>
        <dbReference type="SAM" id="Phobius"/>
    </source>
</evidence>
<feature type="region of interest" description="Disordered" evidence="2">
    <location>
        <begin position="180"/>
        <end position="206"/>
    </location>
</feature>
<protein>
    <recommendedName>
        <fullName evidence="4">Major facilitator superfamily (MFS) profile domain-containing protein</fullName>
    </recommendedName>
</protein>
<evidence type="ECO:0000313" key="6">
    <source>
        <dbReference type="Proteomes" id="UP001208570"/>
    </source>
</evidence>
<dbReference type="PANTHER" id="PTHR11360">
    <property type="entry name" value="MONOCARBOXYLATE TRANSPORTER"/>
    <property type="match status" value="1"/>
</dbReference>
<dbReference type="InterPro" id="IPR036259">
    <property type="entry name" value="MFS_trans_sf"/>
</dbReference>
<dbReference type="Pfam" id="PF07690">
    <property type="entry name" value="MFS_1"/>
    <property type="match status" value="2"/>
</dbReference>
<dbReference type="GO" id="GO:0016020">
    <property type="term" value="C:membrane"/>
    <property type="evidence" value="ECO:0007669"/>
    <property type="project" value="UniProtKB-SubCell"/>
</dbReference>
<dbReference type="Proteomes" id="UP001208570">
    <property type="component" value="Unassembled WGS sequence"/>
</dbReference>
<sequence length="593" mass="64855">MTTEPRDAERTSNGRVGNNKDEDPDLPSSSIELPTAPDGGWGWIVCIAAFFSMLILDGMMFSFGVLFLELLDFFQASKSQTAMVGSALMGLHLIAGIGVSMIYLPSILAVNFYFEKKRAFANGITQSGSGIGTFLYSPLTEYLLGIYGWKGTMLILSGLVLNCVACSALYIPVRNRSKRGTEANQTGVTHPHFEEDEGNNSEPLLTNRNTARSHFRCSSEKLFSNSVPTLAAMSSSIQNSPTSKRISLRGQCNGIEKRPQLANGRIHVNDCNSSELLTRYRAYSHGEISKSANYEHVRNETEWAKKPLYKKDVFYSGSLMRIPEYQKGHSVSLYSVPWNNQRLNVADPDDNSTNRDGEKCSANCGGNKLIAVRSMLQQMMGLKLLRNKKFLLCMLSMVMWTTHSSVLTILPDCAVLRGVSRDNAAILLSIIGVTNTAARILAGWLSDRPEVNCLYVNICSLILGGLCCMAIAFSSSYILLALESGVFGLCMGTWTSLRPIILVEVIGLDNLTNAFGLVAMFQGVAFLIGPPIAGALYENVFSYTIPFIIAGIAFTTSSILCGILCICSRISCVRCGHQYSPPDSHKCIVVEVQ</sequence>
<keyword evidence="3" id="KW-1133">Transmembrane helix</keyword>
<dbReference type="InterPro" id="IPR011701">
    <property type="entry name" value="MFS"/>
</dbReference>
<dbReference type="InterPro" id="IPR050327">
    <property type="entry name" value="Proton-linked_MCT"/>
</dbReference>
<dbReference type="SUPFAM" id="SSF103473">
    <property type="entry name" value="MFS general substrate transporter"/>
    <property type="match status" value="1"/>
</dbReference>
<gene>
    <name evidence="5" type="ORF">LSH36_5g18069</name>
</gene>
<keyword evidence="3" id="KW-0812">Transmembrane</keyword>
<comment type="subcellular location">
    <subcellularLocation>
        <location evidence="1">Membrane</location>
        <topology evidence="1">Multi-pass membrane protein</topology>
    </subcellularLocation>
</comment>
<evidence type="ECO:0000256" key="1">
    <source>
        <dbReference type="ARBA" id="ARBA00004141"/>
    </source>
</evidence>
<keyword evidence="3" id="KW-0472">Membrane</keyword>
<dbReference type="AlphaFoldDB" id="A0AAD9NH17"/>
<feature type="transmembrane region" description="Helical" evidence="3">
    <location>
        <begin position="423"/>
        <end position="442"/>
    </location>
</feature>
<dbReference type="Gene3D" id="1.20.1250.20">
    <property type="entry name" value="MFS general substrate transporter like domains"/>
    <property type="match status" value="2"/>
</dbReference>
<feature type="transmembrane region" description="Helical" evidence="3">
    <location>
        <begin position="146"/>
        <end position="171"/>
    </location>
</feature>
<reference evidence="5" key="1">
    <citation type="journal article" date="2023" name="Mol. Biol. Evol.">
        <title>Third-Generation Sequencing Reveals the Adaptive Role of the Epigenome in Three Deep-Sea Polychaetes.</title>
        <authorList>
            <person name="Perez M."/>
            <person name="Aroh O."/>
            <person name="Sun Y."/>
            <person name="Lan Y."/>
            <person name="Juniper S.K."/>
            <person name="Young C.R."/>
            <person name="Angers B."/>
            <person name="Qian P.Y."/>
        </authorList>
    </citation>
    <scope>NUCLEOTIDE SEQUENCE</scope>
    <source>
        <strain evidence="5">P08H-3</strain>
    </source>
</reference>
<proteinExistence type="predicted"/>
<feature type="transmembrane region" description="Helical" evidence="3">
    <location>
        <begin position="89"/>
        <end position="114"/>
    </location>
</feature>